<accession>A0A6A4VQ94</accession>
<dbReference type="EMBL" id="VIIS01001435">
    <property type="protein sequence ID" value="KAF0298377.1"/>
    <property type="molecule type" value="Genomic_DNA"/>
</dbReference>
<sequence length="212" mass="23421">MSELPTISPFSFGTVQQWKNWLEDYCVYGRLKKWNAEKLVTNLRFFVSGEVKDCVRQAAAISAPVTLESVSHDVVKLLGGTPDPLVATRQLEAVCYNGNVERILLALGELIPLAYPTITDKVHKDQMTWIHHQRLLPAVYQRDLIKDGADNLEKAVERIRAFERADLSGCGAVEISDGSGSGSGSREKNRLRLRLRLRVKCHGGSGSGSGSE</sequence>
<proteinExistence type="predicted"/>
<comment type="caution">
    <text evidence="1">The sequence shown here is derived from an EMBL/GenBank/DDBJ whole genome shotgun (WGS) entry which is preliminary data.</text>
</comment>
<dbReference type="AlphaFoldDB" id="A0A6A4VQ94"/>
<dbReference type="Proteomes" id="UP000440578">
    <property type="component" value="Unassembled WGS sequence"/>
</dbReference>
<gene>
    <name evidence="1" type="ORF">FJT64_004241</name>
</gene>
<protein>
    <submittedName>
        <fullName evidence="1">Uncharacterized protein</fullName>
    </submittedName>
</protein>
<evidence type="ECO:0000313" key="1">
    <source>
        <dbReference type="EMBL" id="KAF0298377.1"/>
    </source>
</evidence>
<keyword evidence="2" id="KW-1185">Reference proteome</keyword>
<name>A0A6A4VQ94_AMPAM</name>
<reference evidence="1 2" key="1">
    <citation type="submission" date="2019-07" db="EMBL/GenBank/DDBJ databases">
        <title>Draft genome assembly of a fouling barnacle, Amphibalanus amphitrite (Darwin, 1854): The first reference genome for Thecostraca.</title>
        <authorList>
            <person name="Kim W."/>
        </authorList>
    </citation>
    <scope>NUCLEOTIDE SEQUENCE [LARGE SCALE GENOMIC DNA]</scope>
    <source>
        <strain evidence="1">SNU_AA5</strain>
        <tissue evidence="1">Soma without cirri and trophi</tissue>
    </source>
</reference>
<dbReference type="OrthoDB" id="10058156at2759"/>
<evidence type="ECO:0000313" key="2">
    <source>
        <dbReference type="Proteomes" id="UP000440578"/>
    </source>
</evidence>
<organism evidence="1 2">
    <name type="scientific">Amphibalanus amphitrite</name>
    <name type="common">Striped barnacle</name>
    <name type="synonym">Balanus amphitrite</name>
    <dbReference type="NCBI Taxonomy" id="1232801"/>
    <lineage>
        <taxon>Eukaryota</taxon>
        <taxon>Metazoa</taxon>
        <taxon>Ecdysozoa</taxon>
        <taxon>Arthropoda</taxon>
        <taxon>Crustacea</taxon>
        <taxon>Multicrustacea</taxon>
        <taxon>Cirripedia</taxon>
        <taxon>Thoracica</taxon>
        <taxon>Thoracicalcarea</taxon>
        <taxon>Balanomorpha</taxon>
        <taxon>Balanoidea</taxon>
        <taxon>Balanidae</taxon>
        <taxon>Amphibalaninae</taxon>
        <taxon>Amphibalanus</taxon>
    </lineage>
</organism>